<feature type="transmembrane region" description="Helical" evidence="8">
    <location>
        <begin position="143"/>
        <end position="164"/>
    </location>
</feature>
<feature type="transmembrane region" description="Helical" evidence="8">
    <location>
        <begin position="12"/>
        <end position="33"/>
    </location>
</feature>
<keyword evidence="6 8" id="KW-1133">Transmembrane helix</keyword>
<reference evidence="10" key="1">
    <citation type="submission" date="2021-05" db="EMBL/GenBank/DDBJ databases">
        <authorList>
            <person name="Alioto T."/>
            <person name="Alioto T."/>
            <person name="Gomez Garrido J."/>
        </authorList>
    </citation>
    <scope>NUCLEOTIDE SEQUENCE</scope>
</reference>
<feature type="transmembrane region" description="Helical" evidence="8">
    <location>
        <begin position="299"/>
        <end position="318"/>
    </location>
</feature>
<dbReference type="GO" id="GO:0022857">
    <property type="term" value="F:transmembrane transporter activity"/>
    <property type="evidence" value="ECO:0007669"/>
    <property type="project" value="InterPro"/>
</dbReference>
<dbReference type="PROSITE" id="PS50850">
    <property type="entry name" value="MFS"/>
    <property type="match status" value="1"/>
</dbReference>
<feature type="transmembrane region" description="Helical" evidence="8">
    <location>
        <begin position="53"/>
        <end position="74"/>
    </location>
</feature>
<evidence type="ECO:0000259" key="9">
    <source>
        <dbReference type="PROSITE" id="PS50850"/>
    </source>
</evidence>
<evidence type="ECO:0000313" key="10">
    <source>
        <dbReference type="EMBL" id="CAG6661825.1"/>
    </source>
</evidence>
<dbReference type="InterPro" id="IPR020846">
    <property type="entry name" value="MFS_dom"/>
</dbReference>
<feature type="transmembrane region" description="Helical" evidence="8">
    <location>
        <begin position="423"/>
        <end position="445"/>
    </location>
</feature>
<dbReference type="SUPFAM" id="SSF103473">
    <property type="entry name" value="MFS general substrate transporter"/>
    <property type="match status" value="1"/>
</dbReference>
<feature type="transmembrane region" description="Helical" evidence="8">
    <location>
        <begin position="395"/>
        <end position="417"/>
    </location>
</feature>
<feature type="domain" description="Major facilitator superfamily (MFS) profile" evidence="9">
    <location>
        <begin position="4"/>
        <end position="449"/>
    </location>
</feature>
<feature type="transmembrane region" description="Helical" evidence="8">
    <location>
        <begin position="325"/>
        <end position="347"/>
    </location>
</feature>
<feature type="transmembrane region" description="Helical" evidence="8">
    <location>
        <begin position="170"/>
        <end position="188"/>
    </location>
</feature>
<evidence type="ECO:0000256" key="1">
    <source>
        <dbReference type="ARBA" id="ARBA00004651"/>
    </source>
</evidence>
<keyword evidence="4" id="KW-0762">Sugar transport</keyword>
<feature type="transmembrane region" description="Helical" evidence="8">
    <location>
        <begin position="86"/>
        <end position="104"/>
    </location>
</feature>
<feature type="transmembrane region" description="Helical" evidence="8">
    <location>
        <begin position="359"/>
        <end position="383"/>
    </location>
</feature>
<feature type="transmembrane region" description="Helical" evidence="8">
    <location>
        <begin position="110"/>
        <end position="131"/>
    </location>
</feature>
<evidence type="ECO:0000256" key="5">
    <source>
        <dbReference type="ARBA" id="ARBA00022692"/>
    </source>
</evidence>
<dbReference type="EMBL" id="HBUF01200769">
    <property type="protein sequence ID" value="CAG6661825.1"/>
    <property type="molecule type" value="Transcribed_RNA"/>
</dbReference>
<sequence length="536" mass="59763">MFKVTTSGVVRQFFAGYSACLLGICYGSSIGWLSPIQTFLESNQSPVGQLTEYHIAWLASIPYLGSIVGTFLFARISECIGRKTMLFGLGVPYLSAGLLIYFTRTFVLMLMARFVIGVCIPGTLSSISLYIAEISDASIRGNLGSGVFVFCNMGVLSMFLSGAYLSYYTYNMLPIVLPGLCLTVFWFLPESPIYYLKIDRIDESRKVLSWLKATSDDSILDEEIEKLRSMFFEKSSTEEAARQRRLTWREIFTTRYYRRAFLLGIILMSTNCCTGILIMNVFAYTVLAQCFNVSAPGTYTAFFSLVENSAGILALFLTHRFTRKFILVGTRLVLASSAFAIGMALLIRDLYSVSVHPYVFIVLFTVYNASLGFGLTSIVFVILGELFSVECRDKLLQALLLLHFSLGSVYVTAYPISVKHIHLYSWFFIFSFVTFTLTTILIVYLPETGGKTVTEIAQEITATKRRKNDSCLELTSAESVPPPNETTSPASDQCGLFRGAKAYVGKALRPRDSWFDNSMYPVGLDNPGYTITIQTG</sequence>
<evidence type="ECO:0000256" key="3">
    <source>
        <dbReference type="ARBA" id="ARBA00022475"/>
    </source>
</evidence>
<feature type="transmembrane region" description="Helical" evidence="8">
    <location>
        <begin position="260"/>
        <end position="287"/>
    </location>
</feature>
<dbReference type="Gene3D" id="1.20.1250.20">
    <property type="entry name" value="MFS general substrate transporter like domains"/>
    <property type="match status" value="1"/>
</dbReference>
<keyword evidence="7 8" id="KW-0472">Membrane</keyword>
<protein>
    <submittedName>
        <fullName evidence="10">Facilitated trehalose transporter Tret1</fullName>
    </submittedName>
</protein>
<dbReference type="InterPro" id="IPR050549">
    <property type="entry name" value="MFS_Trehalose_Transporter"/>
</dbReference>
<comment type="subcellular location">
    <subcellularLocation>
        <location evidence="1">Cell membrane</location>
        <topology evidence="1">Multi-pass membrane protein</topology>
    </subcellularLocation>
</comment>
<keyword evidence="5 8" id="KW-0812">Transmembrane</keyword>
<organism evidence="10">
    <name type="scientific">Cacopsylla melanoneura</name>
    <dbReference type="NCBI Taxonomy" id="428564"/>
    <lineage>
        <taxon>Eukaryota</taxon>
        <taxon>Metazoa</taxon>
        <taxon>Ecdysozoa</taxon>
        <taxon>Arthropoda</taxon>
        <taxon>Hexapoda</taxon>
        <taxon>Insecta</taxon>
        <taxon>Pterygota</taxon>
        <taxon>Neoptera</taxon>
        <taxon>Paraneoptera</taxon>
        <taxon>Hemiptera</taxon>
        <taxon>Sternorrhyncha</taxon>
        <taxon>Psylloidea</taxon>
        <taxon>Psyllidae</taxon>
        <taxon>Psyllinae</taxon>
        <taxon>Cacopsylla</taxon>
    </lineage>
</organism>
<dbReference type="GO" id="GO:0005886">
    <property type="term" value="C:plasma membrane"/>
    <property type="evidence" value="ECO:0007669"/>
    <property type="project" value="UniProtKB-SubCell"/>
</dbReference>
<dbReference type="FunFam" id="1.20.1250.20:FF:000218">
    <property type="entry name" value="facilitated trehalose transporter Tret1"/>
    <property type="match status" value="1"/>
</dbReference>
<evidence type="ECO:0000256" key="8">
    <source>
        <dbReference type="SAM" id="Phobius"/>
    </source>
</evidence>
<dbReference type="InterPro" id="IPR036259">
    <property type="entry name" value="MFS_trans_sf"/>
</dbReference>
<accession>A0A8D8S2G4</accession>
<keyword evidence="2" id="KW-0813">Transport</keyword>
<evidence type="ECO:0000256" key="6">
    <source>
        <dbReference type="ARBA" id="ARBA00022989"/>
    </source>
</evidence>
<dbReference type="EMBL" id="HBUF01200770">
    <property type="protein sequence ID" value="CAG6661827.1"/>
    <property type="molecule type" value="Transcribed_RNA"/>
</dbReference>
<keyword evidence="3" id="KW-1003">Cell membrane</keyword>
<dbReference type="PANTHER" id="PTHR48021">
    <property type="match status" value="1"/>
</dbReference>
<dbReference type="Pfam" id="PF00083">
    <property type="entry name" value="Sugar_tr"/>
    <property type="match status" value="1"/>
</dbReference>
<evidence type="ECO:0000256" key="7">
    <source>
        <dbReference type="ARBA" id="ARBA00023136"/>
    </source>
</evidence>
<dbReference type="AlphaFoldDB" id="A0A8D8S2G4"/>
<dbReference type="InterPro" id="IPR005828">
    <property type="entry name" value="MFS_sugar_transport-like"/>
</dbReference>
<name>A0A8D8S2G4_9HEMI</name>
<evidence type="ECO:0000256" key="4">
    <source>
        <dbReference type="ARBA" id="ARBA00022597"/>
    </source>
</evidence>
<proteinExistence type="predicted"/>
<dbReference type="PANTHER" id="PTHR48021:SF46">
    <property type="entry name" value="MAJOR FACILITATOR SUPERFAMILY (MFS) PROFILE DOMAIN-CONTAINING PROTEIN"/>
    <property type="match status" value="1"/>
</dbReference>
<evidence type="ECO:0000256" key="2">
    <source>
        <dbReference type="ARBA" id="ARBA00022448"/>
    </source>
</evidence>